<comment type="function">
    <text evidence="12">Ras proteins bind GDP/GTP and possess intrinsic GTPase activity.</text>
</comment>
<dbReference type="GO" id="GO:0007165">
    <property type="term" value="P:signal transduction"/>
    <property type="evidence" value="ECO:0007669"/>
    <property type="project" value="InterPro"/>
</dbReference>
<dbReference type="GO" id="GO:0005886">
    <property type="term" value="C:plasma membrane"/>
    <property type="evidence" value="ECO:0007669"/>
    <property type="project" value="UniProtKB-SubCell"/>
</dbReference>
<evidence type="ECO:0000256" key="3">
    <source>
        <dbReference type="ARBA" id="ARBA00011984"/>
    </source>
</evidence>
<keyword evidence="4" id="KW-1003">Cell membrane</keyword>
<dbReference type="AlphaFoldDB" id="A0A151ZS21"/>
<dbReference type="STRING" id="361077.A0A151ZS21"/>
<dbReference type="EMBL" id="LODT01000021">
    <property type="protein sequence ID" value="KYQ96777.1"/>
    <property type="molecule type" value="Genomic_DNA"/>
</dbReference>
<keyword evidence="8" id="KW-0342">GTP-binding</keyword>
<keyword evidence="15" id="KW-1185">Reference proteome</keyword>
<keyword evidence="9" id="KW-0472">Membrane</keyword>
<dbReference type="GO" id="GO:0003925">
    <property type="term" value="F:G protein activity"/>
    <property type="evidence" value="ECO:0007669"/>
    <property type="project" value="UniProtKB-EC"/>
</dbReference>
<keyword evidence="10" id="KW-0449">Lipoprotein</keyword>
<dbReference type="OMA" id="HYREQIR"/>
<dbReference type="SUPFAM" id="SSF52540">
    <property type="entry name" value="P-loop containing nucleoside triphosphate hydrolases"/>
    <property type="match status" value="1"/>
</dbReference>
<sequence length="232" mass="26416">MTSETSTTTTNNNNTVKRNSATNNVYKIAILGDGGVGKTSLTIQYISNHFVEYYDPTIEDSYRKQCVIDEVASILDILDTAGQEELSAMRDQWIRSCESFIIVYSVTSRTSFDQVALFKEQISRVLDRDQVPMMLVGNKCDLESQRQVSLEEGQDLAKCLGMLHIESSSKSRYNVEEAFIGLVREMRRREKSLKEPKSDGSTKDKLKSMLKSKMHKINKMKNQKLQSVCKMQ</sequence>
<dbReference type="SMART" id="SM00173">
    <property type="entry name" value="RAS"/>
    <property type="match status" value="1"/>
</dbReference>
<accession>A0A151ZS21</accession>
<dbReference type="InterPro" id="IPR027417">
    <property type="entry name" value="P-loop_NTPase"/>
</dbReference>
<evidence type="ECO:0000256" key="6">
    <source>
        <dbReference type="ARBA" id="ARBA00022741"/>
    </source>
</evidence>
<dbReference type="FunFam" id="3.40.50.300:FF:000080">
    <property type="entry name" value="Ras-like GTPase Ras1"/>
    <property type="match status" value="1"/>
</dbReference>
<comment type="subcellular location">
    <subcellularLocation>
        <location evidence="1">Cell membrane</location>
        <topology evidence="1">Lipid-anchor</topology>
        <orientation evidence="1">Cytoplasmic side</orientation>
    </subcellularLocation>
</comment>
<dbReference type="SMART" id="SM00176">
    <property type="entry name" value="RAN"/>
    <property type="match status" value="1"/>
</dbReference>
<dbReference type="InterPro" id="IPR020849">
    <property type="entry name" value="Small_GTPase_Ras-type"/>
</dbReference>
<dbReference type="SMART" id="SM00174">
    <property type="entry name" value="RHO"/>
    <property type="match status" value="1"/>
</dbReference>
<dbReference type="PRINTS" id="PR00449">
    <property type="entry name" value="RASTRNSFRMNG"/>
</dbReference>
<dbReference type="PROSITE" id="PS51420">
    <property type="entry name" value="RHO"/>
    <property type="match status" value="1"/>
</dbReference>
<dbReference type="Pfam" id="PF00071">
    <property type="entry name" value="Ras"/>
    <property type="match status" value="1"/>
</dbReference>
<organism evidence="14 15">
    <name type="scientific">Tieghemostelium lacteum</name>
    <name type="common">Slime mold</name>
    <name type="synonym">Dictyostelium lacteum</name>
    <dbReference type="NCBI Taxonomy" id="361077"/>
    <lineage>
        <taxon>Eukaryota</taxon>
        <taxon>Amoebozoa</taxon>
        <taxon>Evosea</taxon>
        <taxon>Eumycetozoa</taxon>
        <taxon>Dictyostelia</taxon>
        <taxon>Dictyosteliales</taxon>
        <taxon>Raperosteliaceae</taxon>
        <taxon>Tieghemostelium</taxon>
    </lineage>
</organism>
<protein>
    <recommendedName>
        <fullName evidence="3">small monomeric GTPase</fullName>
        <ecNumber evidence="3">3.6.5.2</ecNumber>
    </recommendedName>
</protein>
<evidence type="ECO:0000313" key="14">
    <source>
        <dbReference type="EMBL" id="KYQ96777.1"/>
    </source>
</evidence>
<keyword evidence="7" id="KW-0378">Hydrolase</keyword>
<evidence type="ECO:0000256" key="7">
    <source>
        <dbReference type="ARBA" id="ARBA00022801"/>
    </source>
</evidence>
<evidence type="ECO:0000256" key="5">
    <source>
        <dbReference type="ARBA" id="ARBA00022481"/>
    </source>
</evidence>
<dbReference type="CDD" id="cd00876">
    <property type="entry name" value="Ras"/>
    <property type="match status" value="1"/>
</dbReference>
<dbReference type="PROSITE" id="PS51421">
    <property type="entry name" value="RAS"/>
    <property type="match status" value="1"/>
</dbReference>
<dbReference type="InterPro" id="IPR001806">
    <property type="entry name" value="Small_GTPase"/>
</dbReference>
<evidence type="ECO:0000256" key="4">
    <source>
        <dbReference type="ARBA" id="ARBA00022475"/>
    </source>
</evidence>
<keyword evidence="5" id="KW-0488">Methylation</keyword>
<dbReference type="Proteomes" id="UP000076078">
    <property type="component" value="Unassembled WGS sequence"/>
</dbReference>
<dbReference type="FunCoup" id="A0A151ZS21">
    <property type="interactions" value="4"/>
</dbReference>
<proteinExistence type="inferred from homology"/>
<dbReference type="InParanoid" id="A0A151ZS21"/>
<gene>
    <name evidence="14" type="ORF">DLAC_04077</name>
</gene>
<dbReference type="GO" id="GO:0005525">
    <property type="term" value="F:GTP binding"/>
    <property type="evidence" value="ECO:0007669"/>
    <property type="project" value="UniProtKB-KW"/>
</dbReference>
<keyword evidence="6" id="KW-0547">Nucleotide-binding</keyword>
<evidence type="ECO:0000256" key="8">
    <source>
        <dbReference type="ARBA" id="ARBA00023134"/>
    </source>
</evidence>
<comment type="similarity">
    <text evidence="2">Belongs to the small GTPase superfamily. Ras family.</text>
</comment>
<dbReference type="PROSITE" id="PS51419">
    <property type="entry name" value="RAB"/>
    <property type="match status" value="1"/>
</dbReference>
<dbReference type="Gene3D" id="3.40.50.300">
    <property type="entry name" value="P-loop containing nucleotide triphosphate hydrolases"/>
    <property type="match status" value="1"/>
</dbReference>
<evidence type="ECO:0000256" key="13">
    <source>
        <dbReference type="ARBA" id="ARBA00048098"/>
    </source>
</evidence>
<evidence type="ECO:0000256" key="9">
    <source>
        <dbReference type="ARBA" id="ARBA00023136"/>
    </source>
</evidence>
<evidence type="ECO:0000313" key="15">
    <source>
        <dbReference type="Proteomes" id="UP000076078"/>
    </source>
</evidence>
<name>A0A151ZS21_TIELA</name>
<comment type="catalytic activity">
    <reaction evidence="13">
        <text>GTP + H2O = GDP + phosphate + H(+)</text>
        <dbReference type="Rhea" id="RHEA:19669"/>
        <dbReference type="ChEBI" id="CHEBI:15377"/>
        <dbReference type="ChEBI" id="CHEBI:15378"/>
        <dbReference type="ChEBI" id="CHEBI:37565"/>
        <dbReference type="ChEBI" id="CHEBI:43474"/>
        <dbReference type="ChEBI" id="CHEBI:58189"/>
        <dbReference type="EC" id="3.6.5.2"/>
    </reaction>
</comment>
<comment type="caution">
    <text evidence="14">The sequence shown here is derived from an EMBL/GenBank/DDBJ whole genome shotgun (WGS) entry which is preliminary data.</text>
</comment>
<dbReference type="OrthoDB" id="5976022at2759"/>
<evidence type="ECO:0000256" key="2">
    <source>
        <dbReference type="ARBA" id="ARBA00008344"/>
    </source>
</evidence>
<dbReference type="SMART" id="SM00175">
    <property type="entry name" value="RAB"/>
    <property type="match status" value="1"/>
</dbReference>
<dbReference type="InterPro" id="IPR005225">
    <property type="entry name" value="Small_GTP-bd"/>
</dbReference>
<evidence type="ECO:0000256" key="12">
    <source>
        <dbReference type="ARBA" id="ARBA00037188"/>
    </source>
</evidence>
<dbReference type="EC" id="3.6.5.2" evidence="3"/>
<reference evidence="14 15" key="1">
    <citation type="submission" date="2015-12" db="EMBL/GenBank/DDBJ databases">
        <title>Dictyostelia acquired genes for synthesis and detection of signals that induce cell-type specialization by lateral gene transfer from prokaryotes.</title>
        <authorList>
            <person name="Gloeckner G."/>
            <person name="Schaap P."/>
        </authorList>
    </citation>
    <scope>NUCLEOTIDE SEQUENCE [LARGE SCALE GENOMIC DNA]</scope>
    <source>
        <strain evidence="14 15">TK</strain>
    </source>
</reference>
<keyword evidence="11" id="KW-0636">Prenylation</keyword>
<evidence type="ECO:0000256" key="1">
    <source>
        <dbReference type="ARBA" id="ARBA00004342"/>
    </source>
</evidence>
<dbReference type="PANTHER" id="PTHR24070">
    <property type="entry name" value="RAS, DI-RAS, AND RHEB FAMILY MEMBERS OF SMALL GTPASE SUPERFAMILY"/>
    <property type="match status" value="1"/>
</dbReference>
<evidence type="ECO:0000256" key="10">
    <source>
        <dbReference type="ARBA" id="ARBA00023288"/>
    </source>
</evidence>
<dbReference type="NCBIfam" id="TIGR00231">
    <property type="entry name" value="small_GTP"/>
    <property type="match status" value="1"/>
</dbReference>
<evidence type="ECO:0000256" key="11">
    <source>
        <dbReference type="ARBA" id="ARBA00023289"/>
    </source>
</evidence>